<dbReference type="Pfam" id="PF08268">
    <property type="entry name" value="FBA_3"/>
    <property type="match status" value="1"/>
</dbReference>
<evidence type="ECO:0000313" key="2">
    <source>
        <dbReference type="EMBL" id="KAG2303486.1"/>
    </source>
</evidence>
<dbReference type="InterPro" id="IPR001810">
    <property type="entry name" value="F-box_dom"/>
</dbReference>
<dbReference type="CDD" id="cd22157">
    <property type="entry name" value="F-box_AtFBW1-like"/>
    <property type="match status" value="1"/>
</dbReference>
<evidence type="ECO:0000259" key="1">
    <source>
        <dbReference type="SMART" id="SM00256"/>
    </source>
</evidence>
<evidence type="ECO:0000313" key="3">
    <source>
        <dbReference type="Proteomes" id="UP000886595"/>
    </source>
</evidence>
<dbReference type="InterPro" id="IPR013187">
    <property type="entry name" value="F-box-assoc_dom_typ3"/>
</dbReference>
<name>A0A8X7V8D3_BRACI</name>
<organism evidence="2 3">
    <name type="scientific">Brassica carinata</name>
    <name type="common">Ethiopian mustard</name>
    <name type="synonym">Abyssinian cabbage</name>
    <dbReference type="NCBI Taxonomy" id="52824"/>
    <lineage>
        <taxon>Eukaryota</taxon>
        <taxon>Viridiplantae</taxon>
        <taxon>Streptophyta</taxon>
        <taxon>Embryophyta</taxon>
        <taxon>Tracheophyta</taxon>
        <taxon>Spermatophyta</taxon>
        <taxon>Magnoliopsida</taxon>
        <taxon>eudicotyledons</taxon>
        <taxon>Gunneridae</taxon>
        <taxon>Pentapetalae</taxon>
        <taxon>rosids</taxon>
        <taxon>malvids</taxon>
        <taxon>Brassicales</taxon>
        <taxon>Brassicaceae</taxon>
        <taxon>Brassiceae</taxon>
        <taxon>Brassica</taxon>
    </lineage>
</organism>
<gene>
    <name evidence="2" type="ORF">Bca52824_032137</name>
</gene>
<dbReference type="SMART" id="SM00256">
    <property type="entry name" value="FBOX"/>
    <property type="match status" value="1"/>
</dbReference>
<dbReference type="NCBIfam" id="TIGR01640">
    <property type="entry name" value="F_box_assoc_1"/>
    <property type="match status" value="1"/>
</dbReference>
<dbReference type="OrthoDB" id="687122at2759"/>
<protein>
    <recommendedName>
        <fullName evidence="1">F-box domain-containing protein</fullName>
    </recommendedName>
</protein>
<feature type="domain" description="F-box" evidence="1">
    <location>
        <begin position="23"/>
        <end position="62"/>
    </location>
</feature>
<comment type="caution">
    <text evidence="2">The sequence shown here is derived from an EMBL/GenBank/DDBJ whole genome shotgun (WGS) entry which is preliminary data.</text>
</comment>
<keyword evidence="3" id="KW-1185">Reference proteome</keyword>
<dbReference type="EMBL" id="JAAMPC010000007">
    <property type="protein sequence ID" value="KAG2303486.1"/>
    <property type="molecule type" value="Genomic_DNA"/>
</dbReference>
<dbReference type="Pfam" id="PF00646">
    <property type="entry name" value="F-box"/>
    <property type="match status" value="1"/>
</dbReference>
<dbReference type="AlphaFoldDB" id="A0A8X7V8D3"/>
<dbReference type="Proteomes" id="UP000886595">
    <property type="component" value="Unassembled WGS sequence"/>
</dbReference>
<proteinExistence type="predicted"/>
<dbReference type="InterPro" id="IPR036047">
    <property type="entry name" value="F-box-like_dom_sf"/>
</dbReference>
<dbReference type="PANTHER" id="PTHR31111:SF42">
    <property type="entry name" value="F-BOX DOMAIN-CONTAINING PROTEIN"/>
    <property type="match status" value="1"/>
</dbReference>
<reference evidence="2 3" key="1">
    <citation type="submission" date="2020-02" db="EMBL/GenBank/DDBJ databases">
        <authorList>
            <person name="Ma Q."/>
            <person name="Huang Y."/>
            <person name="Song X."/>
            <person name="Pei D."/>
        </authorList>
    </citation>
    <scope>NUCLEOTIDE SEQUENCE [LARGE SCALE GENOMIC DNA]</scope>
    <source>
        <strain evidence="2">Sxm20200214</strain>
        <tissue evidence="2">Leaf</tissue>
    </source>
</reference>
<accession>A0A8X7V8D3</accession>
<dbReference type="PANTHER" id="PTHR31111">
    <property type="entry name" value="BNAA05G37150D PROTEIN-RELATED"/>
    <property type="match status" value="1"/>
</dbReference>
<dbReference type="Gene3D" id="1.20.1280.50">
    <property type="match status" value="1"/>
</dbReference>
<dbReference type="SUPFAM" id="SSF81383">
    <property type="entry name" value="F-box domain"/>
    <property type="match status" value="1"/>
</dbReference>
<sequence>MVMESEKPHKKVRRTRSSKATSLPVDLISEILLRLPVKSAVKFRCVSKVWSSVTTRPSFITSFAARSNPHLIILCKNKAKSFFLSIPQIHDSDHKPQLVDSYVKETCSFEFPVSVHGMICSISISSLVSELTLQIWNPTMRGRTVTLPYPNRDWSDTTAFLGYDPIDGTYKVLSMSSYPRARGDNQPRVLTLTGDHKESWRIIHEIAEHVPYSPRHYIINGVMYYVASLKSEDTDNILVSFHVRSEKMSIIKVPWDQYYLRGAKIFPVLYHGKLACATSQATDIIIWLLEDAEKHEWSYQNFHLPFPTYDPISESCFHLKGVNDAGELIYLPNILVDSVHILYYDPNTDSYRRVVVEGLAGDQFRRRNGIGDKVLLFTFSAYPSHMETLSLCLT</sequence>
<dbReference type="InterPro" id="IPR017451">
    <property type="entry name" value="F-box-assoc_interact_dom"/>
</dbReference>